<dbReference type="Pfam" id="PF05108">
    <property type="entry name" value="T7SS_ESX1_EccB"/>
    <property type="match status" value="1"/>
</dbReference>
<dbReference type="EMBL" id="JBHLUD010000015">
    <property type="protein sequence ID" value="MFC0547899.1"/>
    <property type="molecule type" value="Genomic_DNA"/>
</dbReference>
<organism evidence="2 3">
    <name type="scientific">Kutzneria chonburiensis</name>
    <dbReference type="NCBI Taxonomy" id="1483604"/>
    <lineage>
        <taxon>Bacteria</taxon>
        <taxon>Bacillati</taxon>
        <taxon>Actinomycetota</taxon>
        <taxon>Actinomycetes</taxon>
        <taxon>Pseudonocardiales</taxon>
        <taxon>Pseudonocardiaceae</taxon>
        <taxon>Kutzneria</taxon>
    </lineage>
</organism>
<keyword evidence="1" id="KW-0472">Membrane</keyword>
<gene>
    <name evidence="2" type="ORF">ACFFH7_40785</name>
</gene>
<accession>A0ABV6N5P4</accession>
<dbReference type="RefSeq" id="WP_273938256.1">
    <property type="nucleotide sequence ID" value="NZ_CP097263.1"/>
</dbReference>
<evidence type="ECO:0000256" key="1">
    <source>
        <dbReference type="SAM" id="Phobius"/>
    </source>
</evidence>
<comment type="caution">
    <text evidence="2">The sequence shown here is derived from an EMBL/GenBank/DDBJ whole genome shotgun (WGS) entry which is preliminary data.</text>
</comment>
<proteinExistence type="predicted"/>
<protein>
    <submittedName>
        <fullName evidence="2">Type VII secretion protein EccB</fullName>
    </submittedName>
</protein>
<name>A0ABV6N5P4_9PSEU</name>
<keyword evidence="1" id="KW-1133">Transmembrane helix</keyword>
<sequence length="73" mass="7694">MVQTQKDHVEAHSFLIGRITSALVLGNASHLDVPGRRAWHGLLIGVLLAVLIGAGFFVYGLLAHGFGTPPAAH</sequence>
<evidence type="ECO:0000313" key="2">
    <source>
        <dbReference type="EMBL" id="MFC0547899.1"/>
    </source>
</evidence>
<keyword evidence="3" id="KW-1185">Reference proteome</keyword>
<reference evidence="2 3" key="1">
    <citation type="submission" date="2024-09" db="EMBL/GenBank/DDBJ databases">
        <authorList>
            <person name="Sun Q."/>
            <person name="Mori K."/>
        </authorList>
    </citation>
    <scope>NUCLEOTIDE SEQUENCE [LARGE SCALE GENOMIC DNA]</scope>
    <source>
        <strain evidence="2 3">TBRC 1432</strain>
    </source>
</reference>
<keyword evidence="1" id="KW-0812">Transmembrane</keyword>
<dbReference type="Proteomes" id="UP001589810">
    <property type="component" value="Unassembled WGS sequence"/>
</dbReference>
<evidence type="ECO:0000313" key="3">
    <source>
        <dbReference type="Proteomes" id="UP001589810"/>
    </source>
</evidence>
<feature type="transmembrane region" description="Helical" evidence="1">
    <location>
        <begin position="38"/>
        <end position="62"/>
    </location>
</feature>
<dbReference type="InterPro" id="IPR007795">
    <property type="entry name" value="T7SS_EccB"/>
</dbReference>